<gene>
    <name evidence="1" type="ORF">SAMN04487775_11348</name>
</gene>
<proteinExistence type="predicted"/>
<accession>A0A1I3NBZ5</accession>
<protein>
    <submittedName>
        <fullName evidence="1">Uncharacterized protein</fullName>
    </submittedName>
</protein>
<dbReference type="RefSeq" id="WP_074933648.1">
    <property type="nucleotide sequence ID" value="NZ_FORI01000013.1"/>
</dbReference>
<evidence type="ECO:0000313" key="2">
    <source>
        <dbReference type="Proteomes" id="UP000182737"/>
    </source>
</evidence>
<dbReference type="EMBL" id="FORI01000013">
    <property type="protein sequence ID" value="SFJ06420.1"/>
    <property type="molecule type" value="Genomic_DNA"/>
</dbReference>
<reference evidence="2" key="1">
    <citation type="submission" date="2016-10" db="EMBL/GenBank/DDBJ databases">
        <authorList>
            <person name="Varghese N."/>
            <person name="Submissions S."/>
        </authorList>
    </citation>
    <scope>NUCLEOTIDE SEQUENCE [LARGE SCALE GENOMIC DNA]</scope>
    <source>
        <strain evidence="2">XBD1002</strain>
    </source>
</reference>
<evidence type="ECO:0000313" key="1">
    <source>
        <dbReference type="EMBL" id="SFJ06420.1"/>
    </source>
</evidence>
<keyword evidence="2" id="KW-1185">Reference proteome</keyword>
<organism evidence="1 2">
    <name type="scientific">Treponema bryantii</name>
    <dbReference type="NCBI Taxonomy" id="163"/>
    <lineage>
        <taxon>Bacteria</taxon>
        <taxon>Pseudomonadati</taxon>
        <taxon>Spirochaetota</taxon>
        <taxon>Spirochaetia</taxon>
        <taxon>Spirochaetales</taxon>
        <taxon>Treponemataceae</taxon>
        <taxon>Treponema</taxon>
    </lineage>
</organism>
<dbReference type="AlphaFoldDB" id="A0A1I3NBZ5"/>
<dbReference type="OrthoDB" id="9803432at2"/>
<sequence>MNYELLSPDTLTPQLKARRLELHNLLTLKLKAKKGTPSGHLRIEQKNGGRRIQFYHCTSSSKPRGVYLPVSQAALAGQLAQKDYDEKVIKLLKRQLTLLEKLLHLSEKNISELYSRLCPARQKLITPVTLTDTQYIEVWQNVQWESRPFAADAPVITTARGERVRSKSEIIISDILTHCGVPYRYEYPLNLKKNGNFYPDFLCLNVRTRQEFIWEHFGKMDDPEYSTNAAGKLLIYGENHIYPGKNLIITMETQDCPLNPRYVENLIKKFLL</sequence>
<name>A0A1I3NBZ5_9SPIR</name>
<dbReference type="Proteomes" id="UP000182737">
    <property type="component" value="Unassembled WGS sequence"/>
</dbReference>